<feature type="binding site" evidence="8">
    <location>
        <position position="110"/>
    </location>
    <ligand>
        <name>substrate</name>
    </ligand>
</feature>
<comment type="subunit">
    <text evidence="8">Homodimer.</text>
</comment>
<comment type="function">
    <text evidence="8">Catalyzes the complex heterocyclic radical-mediated conversion of 6-carboxy-5,6,7,8-tetrahydropterin (CPH4) to 7-carboxy-7-deazaguanine (CDG), a step common to the biosynthetic pathways of all 7-deazapurine-containing compounds.</text>
</comment>
<feature type="binding site" evidence="8">
    <location>
        <position position="112"/>
    </location>
    <ligand>
        <name>S-adenosyl-L-methionine</name>
        <dbReference type="ChEBI" id="CHEBI:59789"/>
    </ligand>
</feature>
<dbReference type="InterPro" id="IPR007197">
    <property type="entry name" value="rSAM"/>
</dbReference>
<feature type="binding site" evidence="8">
    <location>
        <begin position="27"/>
        <end position="29"/>
    </location>
    <ligand>
        <name>substrate</name>
    </ligand>
</feature>
<name>A0ABS5HG06_9BACT</name>
<dbReference type="PANTHER" id="PTHR42836">
    <property type="entry name" value="7-CARBOXY-7-DEAZAGUANINE SYNTHASE"/>
    <property type="match status" value="1"/>
</dbReference>
<keyword evidence="2 8" id="KW-0949">S-adenosyl-L-methionine</keyword>
<keyword evidence="7 8" id="KW-0456">Lyase</keyword>
<comment type="caution">
    <text evidence="8">Lacks conserved residue(s) required for the propagation of feature annotation.</text>
</comment>
<dbReference type="PANTHER" id="PTHR42836:SF1">
    <property type="entry name" value="7-CARBOXY-7-DEAZAGUANINE SYNTHASE"/>
    <property type="match status" value="1"/>
</dbReference>
<sequence>MGLNLKDQKAYVDDGLKLPLVESFLSIQGEGKYSGHLAIFLRFAGCNLNCIGFNVKANSLKTGESLVGCDTIRAVFTSHFDAHNLNVSEILSLVSSFADGLAQKPIIVITGGEPLIHHKKPAFLNLIQNLLKLNYEVHFESNGTIFIDFSEFEIYKNCHFALGVKLANSGVSFEKRINEKAIKTIKDNAKDSFYKFVLSGENDELEQILQVLKIAINDVWCMPMGADNTQLNANALRVAEFAIKNGFNYSDRTHIRLWDKKEGV</sequence>
<dbReference type="Proteomes" id="UP000682951">
    <property type="component" value="Unassembled WGS sequence"/>
</dbReference>
<evidence type="ECO:0000259" key="9">
    <source>
        <dbReference type="PROSITE" id="PS51918"/>
    </source>
</evidence>
<keyword evidence="8" id="KW-0671">Queuosine biosynthesis</keyword>
<evidence type="ECO:0000256" key="2">
    <source>
        <dbReference type="ARBA" id="ARBA00022691"/>
    </source>
</evidence>
<keyword evidence="4 8" id="KW-0460">Magnesium</keyword>
<evidence type="ECO:0000256" key="4">
    <source>
        <dbReference type="ARBA" id="ARBA00022842"/>
    </source>
</evidence>
<dbReference type="InterPro" id="IPR024924">
    <property type="entry name" value="7-CO-7-deazaguanine_synth-like"/>
</dbReference>
<accession>A0ABS5HG06</accession>
<keyword evidence="3 8" id="KW-0479">Metal-binding</keyword>
<dbReference type="RefSeq" id="WP_212141429.1">
    <property type="nucleotide sequence ID" value="NZ_JAGSSW010000001.1"/>
</dbReference>
<comment type="cofactor">
    <cofactor evidence="8">
        <name>[4Fe-4S] cluster</name>
        <dbReference type="ChEBI" id="CHEBI:49883"/>
    </cofactor>
    <text evidence="8">Binds 1 [4Fe-4S] cluster. The cluster is coordinated with 3 cysteines and an exchangeable S-adenosyl-L-methionine.</text>
</comment>
<feature type="binding site" evidence="8">
    <location>
        <position position="71"/>
    </location>
    <ligand>
        <name>Mg(2+)</name>
        <dbReference type="ChEBI" id="CHEBI:18420"/>
    </ligand>
</feature>
<dbReference type="PROSITE" id="PS51918">
    <property type="entry name" value="RADICAL_SAM"/>
    <property type="match status" value="1"/>
</dbReference>
<dbReference type="HAMAP" id="MF_00917">
    <property type="entry name" value="QueE"/>
    <property type="match status" value="1"/>
</dbReference>
<evidence type="ECO:0000256" key="6">
    <source>
        <dbReference type="ARBA" id="ARBA00023014"/>
    </source>
</evidence>
<feature type="binding site" evidence="8">
    <location>
        <position position="69"/>
    </location>
    <ligand>
        <name>[4Fe-4S] cluster</name>
        <dbReference type="ChEBI" id="CHEBI:49883"/>
        <note>4Fe-4S-S-AdoMet</note>
    </ligand>
</feature>
<evidence type="ECO:0000313" key="11">
    <source>
        <dbReference type="Proteomes" id="UP000682951"/>
    </source>
</evidence>
<evidence type="ECO:0000256" key="3">
    <source>
        <dbReference type="ARBA" id="ARBA00022723"/>
    </source>
</evidence>
<keyword evidence="5 8" id="KW-0408">Iron</keyword>
<feature type="binding site" evidence="8">
    <location>
        <position position="42"/>
    </location>
    <ligand>
        <name>substrate</name>
    </ligand>
</feature>
<comment type="similarity">
    <text evidence="8">Belongs to the radical SAM superfamily. 7-carboxy-7-deazaguanine synthase family.</text>
</comment>
<comment type="caution">
    <text evidence="10">The sequence shown here is derived from an EMBL/GenBank/DDBJ whole genome shotgun (WGS) entry which is preliminary data.</text>
</comment>
<keyword evidence="6 8" id="KW-0411">Iron-sulfur</keyword>
<dbReference type="EMBL" id="JAGSSW010000001">
    <property type="protein sequence ID" value="MBR8463211.1"/>
    <property type="molecule type" value="Genomic_DNA"/>
</dbReference>
<evidence type="ECO:0000256" key="1">
    <source>
        <dbReference type="ARBA" id="ARBA00022485"/>
    </source>
</evidence>
<protein>
    <recommendedName>
        <fullName evidence="8">7-carboxy-7-deazaguanine synthase</fullName>
        <shortName evidence="8">CDG synthase</shortName>
        <ecNumber evidence="8">4.3.99.3</ecNumber>
    </recommendedName>
    <alternativeName>
        <fullName evidence="8">Queuosine biosynthesis protein QueE</fullName>
    </alternativeName>
</protein>
<comment type="pathway">
    <text evidence="8">Purine metabolism; 7-cyano-7-deazaguanine biosynthesis.</text>
</comment>
<gene>
    <name evidence="8" type="primary">queE</name>
    <name evidence="10" type="ORF">KDD93_01300</name>
</gene>
<feature type="binding site" evidence="8">
    <location>
        <position position="46"/>
    </location>
    <ligand>
        <name>[4Fe-4S] cluster</name>
        <dbReference type="ChEBI" id="CHEBI:49883"/>
        <note>4Fe-4S-S-AdoMet</note>
    </ligand>
</feature>
<evidence type="ECO:0000313" key="10">
    <source>
        <dbReference type="EMBL" id="MBR8463211.1"/>
    </source>
</evidence>
<comment type="catalytic activity">
    <reaction evidence="8">
        <text>6-carboxy-5,6,7,8-tetrahydropterin + H(+) = 7-carboxy-7-carbaguanine + NH4(+)</text>
        <dbReference type="Rhea" id="RHEA:27974"/>
        <dbReference type="ChEBI" id="CHEBI:15378"/>
        <dbReference type="ChEBI" id="CHEBI:28938"/>
        <dbReference type="ChEBI" id="CHEBI:61032"/>
        <dbReference type="ChEBI" id="CHEBI:61036"/>
        <dbReference type="EC" id="4.3.99.3"/>
    </reaction>
</comment>
<reference evidence="10 11" key="1">
    <citation type="submission" date="2021-04" db="EMBL/GenBank/DDBJ databases">
        <title>Molecular and phenotypic characterization and identification of bacterial isolates recovered from the Anatolian ground squirrels (Spermophilus xanthoprymnus) and which have the potential to form a new species in the Campylobacter genus.</title>
        <authorList>
            <person name="Aydin F."/>
            <person name="Abay S."/>
            <person name="Kayman T."/>
            <person name="Karakaya E."/>
            <person name="Mustak H.K."/>
            <person name="Mustak I.B."/>
            <person name="Bilgin N."/>
            <person name="Duzler A."/>
            <person name="Sahin O."/>
            <person name="Guran O."/>
            <person name="Saticioglu I.B."/>
        </authorList>
    </citation>
    <scope>NUCLEOTIDE SEQUENCE [LARGE SCALE GENOMIC DNA]</scope>
    <source>
        <strain evidence="11">faydin-G24</strain>
    </source>
</reference>
<dbReference type="SUPFAM" id="SSF102114">
    <property type="entry name" value="Radical SAM enzymes"/>
    <property type="match status" value="1"/>
</dbReference>
<evidence type="ECO:0000256" key="8">
    <source>
        <dbReference type="HAMAP-Rule" id="MF_00917"/>
    </source>
</evidence>
<comment type="cofactor">
    <cofactor evidence="8">
        <name>Mg(2+)</name>
        <dbReference type="ChEBI" id="CHEBI:18420"/>
    </cofactor>
</comment>
<dbReference type="Pfam" id="PF13353">
    <property type="entry name" value="Fer4_12"/>
    <property type="match status" value="1"/>
</dbReference>
<feature type="domain" description="Radical SAM core" evidence="9">
    <location>
        <begin position="33"/>
        <end position="260"/>
    </location>
</feature>
<evidence type="ECO:0000256" key="7">
    <source>
        <dbReference type="ARBA" id="ARBA00023239"/>
    </source>
</evidence>
<dbReference type="InterPro" id="IPR013785">
    <property type="entry name" value="Aldolase_TIM"/>
</dbReference>
<keyword evidence="1 8" id="KW-0004">4Fe-4S</keyword>
<proteinExistence type="inferred from homology"/>
<dbReference type="Gene3D" id="3.20.20.70">
    <property type="entry name" value="Aldolase class I"/>
    <property type="match status" value="1"/>
</dbReference>
<dbReference type="EC" id="4.3.99.3" evidence="8"/>
<dbReference type="InterPro" id="IPR058240">
    <property type="entry name" value="rSAM_sf"/>
</dbReference>
<feature type="binding site" evidence="8">
    <location>
        <position position="50"/>
    </location>
    <ligand>
        <name>[4Fe-4S] cluster</name>
        <dbReference type="ChEBI" id="CHEBI:49883"/>
        <note>4Fe-4S-S-AdoMet</note>
    </ligand>
</feature>
<organism evidence="10 11">
    <name type="scientific">Campylobacter anatolicus</name>
    <dbReference type="NCBI Taxonomy" id="2829105"/>
    <lineage>
        <taxon>Bacteria</taxon>
        <taxon>Pseudomonadati</taxon>
        <taxon>Campylobacterota</taxon>
        <taxon>Epsilonproteobacteria</taxon>
        <taxon>Campylobacterales</taxon>
        <taxon>Campylobacteraceae</taxon>
        <taxon>Campylobacter</taxon>
    </lineage>
</organism>
<evidence type="ECO:0000256" key="5">
    <source>
        <dbReference type="ARBA" id="ARBA00023004"/>
    </source>
</evidence>
<keyword evidence="11" id="KW-1185">Reference proteome</keyword>
<comment type="cofactor">
    <cofactor evidence="8">
        <name>S-adenosyl-L-methionine</name>
        <dbReference type="ChEBI" id="CHEBI:59789"/>
    </cofactor>
    <text evidence="8">Binds 1 S-adenosyl-L-methionine per subunit.</text>
</comment>